<evidence type="ECO:0000256" key="4">
    <source>
        <dbReference type="ARBA" id="ARBA00022723"/>
    </source>
</evidence>
<evidence type="ECO:0000313" key="11">
    <source>
        <dbReference type="Proteomes" id="UP000830167"/>
    </source>
</evidence>
<name>A0ABY4CKJ9_9BACL</name>
<keyword evidence="6 10" id="KW-0560">Oxidoreductase</keyword>
<dbReference type="InterPro" id="IPR017900">
    <property type="entry name" value="4Fe4S_Fe_S_CS"/>
</dbReference>
<dbReference type="InterPro" id="IPR004155">
    <property type="entry name" value="PBS_lyase_HEAT"/>
</dbReference>
<keyword evidence="8" id="KW-0411">Iron-sulfur</keyword>
<dbReference type="Pfam" id="PF13646">
    <property type="entry name" value="HEAT_2"/>
    <property type="match status" value="1"/>
</dbReference>
<dbReference type="EMBL" id="CP089291">
    <property type="protein sequence ID" value="UOF90864.1"/>
    <property type="molecule type" value="Genomic_DNA"/>
</dbReference>
<keyword evidence="11" id="KW-1185">Reference proteome</keyword>
<dbReference type="NCBIfam" id="TIGR00276">
    <property type="entry name" value="tRNA epoxyqueuosine(34) reductase QueG"/>
    <property type="match status" value="1"/>
</dbReference>
<dbReference type="InterPro" id="IPR013542">
    <property type="entry name" value="QueG_DUF1730"/>
</dbReference>
<dbReference type="InterPro" id="IPR004453">
    <property type="entry name" value="QueG"/>
</dbReference>
<evidence type="ECO:0000256" key="1">
    <source>
        <dbReference type="ARBA" id="ARBA00022485"/>
    </source>
</evidence>
<evidence type="ECO:0000256" key="2">
    <source>
        <dbReference type="ARBA" id="ARBA00022490"/>
    </source>
</evidence>
<dbReference type="InterPro" id="IPR017896">
    <property type="entry name" value="4Fe4S_Fe-S-bd"/>
</dbReference>
<dbReference type="SUPFAM" id="SSF48371">
    <property type="entry name" value="ARM repeat"/>
    <property type="match status" value="1"/>
</dbReference>
<dbReference type="EC" id="1.17.99.6" evidence="10"/>
<keyword evidence="2" id="KW-0963">Cytoplasm</keyword>
<organism evidence="10 11">
    <name type="scientific">Fodinisporobacter ferrooxydans</name>
    <dbReference type="NCBI Taxonomy" id="2901836"/>
    <lineage>
        <taxon>Bacteria</taxon>
        <taxon>Bacillati</taxon>
        <taxon>Bacillota</taxon>
        <taxon>Bacilli</taxon>
        <taxon>Bacillales</taxon>
        <taxon>Alicyclobacillaceae</taxon>
        <taxon>Fodinisporobacter</taxon>
    </lineage>
</organism>
<dbReference type="Pfam" id="PF08331">
    <property type="entry name" value="QueG_DUF1730"/>
    <property type="match status" value="1"/>
</dbReference>
<keyword evidence="5" id="KW-0671">Queuosine biosynthesis</keyword>
<dbReference type="RefSeq" id="WP_347437561.1">
    <property type="nucleotide sequence ID" value="NZ_CP089291.1"/>
</dbReference>
<dbReference type="PANTHER" id="PTHR30002:SF4">
    <property type="entry name" value="EPOXYQUEUOSINE REDUCTASE"/>
    <property type="match status" value="1"/>
</dbReference>
<dbReference type="InterPro" id="IPR011989">
    <property type="entry name" value="ARM-like"/>
</dbReference>
<dbReference type="GO" id="GO:0052693">
    <property type="term" value="F:epoxyqueuosine reductase activity"/>
    <property type="evidence" value="ECO:0007669"/>
    <property type="project" value="UniProtKB-EC"/>
</dbReference>
<keyword evidence="7" id="KW-0408">Iron</keyword>
<evidence type="ECO:0000256" key="6">
    <source>
        <dbReference type="ARBA" id="ARBA00023002"/>
    </source>
</evidence>
<dbReference type="Pfam" id="PF13484">
    <property type="entry name" value="Fer4_16"/>
    <property type="match status" value="1"/>
</dbReference>
<dbReference type="PROSITE" id="PS00198">
    <property type="entry name" value="4FE4S_FER_1"/>
    <property type="match status" value="1"/>
</dbReference>
<gene>
    <name evidence="10" type="primary">queG</name>
    <name evidence="10" type="ORF">LSG31_00840</name>
</gene>
<feature type="domain" description="4Fe-4S ferredoxin-type" evidence="9">
    <location>
        <begin position="178"/>
        <end position="210"/>
    </location>
</feature>
<evidence type="ECO:0000256" key="8">
    <source>
        <dbReference type="ARBA" id="ARBA00023014"/>
    </source>
</evidence>
<dbReference type="Proteomes" id="UP000830167">
    <property type="component" value="Chromosome"/>
</dbReference>
<keyword evidence="1" id="KW-0004">4Fe-4S</keyword>
<sequence>MSQLLTRGILEDIAERIGIDAIGVTDARPFLELKPILEAYREHGYETGFEHPVIEERMDPSLLVPDAKSIIAIAIAYKTAQTDRTRKPAEGIRGMVSKYAWGKDYHHVLREKLVQLVAELEVYAGHPFQYHMSVDTGPMVDRAVANRAGIGWVGKNCSIITEAHGSWVFLGQLVTDLPFAEWSQPILSQCGDCDLCITACPTGALTPFSTNSSKCLSYITQMKGHIPEEYRKKLGKRIWGCDTCQVVCPENKHPNLLLSLHEQFLPEPELAYPDLMAILEMSNRQFKRIFGHTALAWRGLKVMQRNAILALGNLHDQRAIPKLKALVEDPREEIRAAAAWSLGQIGSSDQIPFLHTALEQETDEVVKHEILQAIQQLESV</sequence>
<dbReference type="Gene3D" id="3.30.70.20">
    <property type="match status" value="1"/>
</dbReference>
<accession>A0ABY4CKJ9</accession>
<evidence type="ECO:0000256" key="3">
    <source>
        <dbReference type="ARBA" id="ARBA00022694"/>
    </source>
</evidence>
<dbReference type="PANTHER" id="PTHR30002">
    <property type="entry name" value="EPOXYQUEUOSINE REDUCTASE"/>
    <property type="match status" value="1"/>
</dbReference>
<protein>
    <submittedName>
        <fullName evidence="10">tRNA epoxyqueuosine(34) reductase QueG</fullName>
        <ecNumber evidence="10">1.17.99.6</ecNumber>
    </submittedName>
</protein>
<dbReference type="Gene3D" id="1.25.10.10">
    <property type="entry name" value="Leucine-rich Repeat Variant"/>
    <property type="match status" value="1"/>
</dbReference>
<reference evidence="10" key="1">
    <citation type="submission" date="2021-12" db="EMBL/GenBank/DDBJ databases">
        <title>Alicyclobacillaceae gen. nov., sp. nov., isolated from chalcocite enrichment system.</title>
        <authorList>
            <person name="Jiang Z."/>
        </authorList>
    </citation>
    <scope>NUCLEOTIDE SEQUENCE</scope>
    <source>
        <strain evidence="10">MYW30-H2</strain>
    </source>
</reference>
<evidence type="ECO:0000259" key="9">
    <source>
        <dbReference type="PROSITE" id="PS51379"/>
    </source>
</evidence>
<keyword evidence="3" id="KW-0819">tRNA processing</keyword>
<evidence type="ECO:0000313" key="10">
    <source>
        <dbReference type="EMBL" id="UOF90864.1"/>
    </source>
</evidence>
<keyword evidence="4" id="KW-0479">Metal-binding</keyword>
<evidence type="ECO:0000256" key="7">
    <source>
        <dbReference type="ARBA" id="ARBA00023004"/>
    </source>
</evidence>
<dbReference type="PROSITE" id="PS51379">
    <property type="entry name" value="4FE4S_FER_2"/>
    <property type="match status" value="1"/>
</dbReference>
<dbReference type="SMART" id="SM00567">
    <property type="entry name" value="EZ_HEAT"/>
    <property type="match status" value="2"/>
</dbReference>
<dbReference type="SUPFAM" id="SSF54862">
    <property type="entry name" value="4Fe-4S ferredoxins"/>
    <property type="match status" value="1"/>
</dbReference>
<dbReference type="InterPro" id="IPR016024">
    <property type="entry name" value="ARM-type_fold"/>
</dbReference>
<evidence type="ECO:0000256" key="5">
    <source>
        <dbReference type="ARBA" id="ARBA00022785"/>
    </source>
</evidence>
<proteinExistence type="predicted"/>